<dbReference type="GO" id="GO:0070996">
    <property type="term" value="F:type 1 melanocortin receptor binding"/>
    <property type="evidence" value="ECO:0007669"/>
    <property type="project" value="TreeGrafter"/>
</dbReference>
<evidence type="ECO:0000256" key="5">
    <source>
        <dbReference type="ARBA" id="ARBA00022692"/>
    </source>
</evidence>
<dbReference type="EMBL" id="CAJRST010037777">
    <property type="protein sequence ID" value="CAG6000151.1"/>
    <property type="molecule type" value="Genomic_DNA"/>
</dbReference>
<dbReference type="GO" id="GO:0031781">
    <property type="term" value="F:type 3 melanocortin receptor binding"/>
    <property type="evidence" value="ECO:0007669"/>
    <property type="project" value="TreeGrafter"/>
</dbReference>
<evidence type="ECO:0000256" key="4">
    <source>
        <dbReference type="ARBA" id="ARBA00022475"/>
    </source>
</evidence>
<dbReference type="GO" id="GO:0031783">
    <property type="term" value="F:type 5 melanocortin receptor binding"/>
    <property type="evidence" value="ECO:0007669"/>
    <property type="project" value="TreeGrafter"/>
</dbReference>
<evidence type="ECO:0000256" key="9">
    <source>
        <dbReference type="SAM" id="Phobius"/>
    </source>
</evidence>
<gene>
    <name evidence="10" type="ORF">MMEN_LOCUS18169</name>
</gene>
<evidence type="ECO:0000256" key="6">
    <source>
        <dbReference type="ARBA" id="ARBA00022824"/>
    </source>
</evidence>
<evidence type="ECO:0000256" key="2">
    <source>
        <dbReference type="ARBA" id="ARBA00004389"/>
    </source>
</evidence>
<feature type="transmembrane region" description="Helical" evidence="9">
    <location>
        <begin position="45"/>
        <end position="69"/>
    </location>
</feature>
<evidence type="ECO:0000256" key="3">
    <source>
        <dbReference type="ARBA" id="ARBA00010063"/>
    </source>
</evidence>
<dbReference type="PANTHER" id="PTHR28675:SF2">
    <property type="entry name" value="MELANOCORTIN-2 RECEPTOR ACCESSORY PROTEIN"/>
    <property type="match status" value="1"/>
</dbReference>
<dbReference type="OrthoDB" id="9946598at2759"/>
<organism evidence="10 11">
    <name type="scientific">Menidia menidia</name>
    <name type="common">Atlantic silverside</name>
    <dbReference type="NCBI Taxonomy" id="238744"/>
    <lineage>
        <taxon>Eukaryota</taxon>
        <taxon>Metazoa</taxon>
        <taxon>Chordata</taxon>
        <taxon>Craniata</taxon>
        <taxon>Vertebrata</taxon>
        <taxon>Euteleostomi</taxon>
        <taxon>Actinopterygii</taxon>
        <taxon>Neopterygii</taxon>
        <taxon>Teleostei</taxon>
        <taxon>Neoteleostei</taxon>
        <taxon>Acanthomorphata</taxon>
        <taxon>Ovalentaria</taxon>
        <taxon>Atherinomorphae</taxon>
        <taxon>Atheriniformes</taxon>
        <taxon>Atherinopsidae</taxon>
        <taxon>Menidiinae</taxon>
        <taxon>Menidia</taxon>
    </lineage>
</organism>
<comment type="similarity">
    <text evidence="3">Belongs to the MRAP family.</text>
</comment>
<keyword evidence="5 9" id="KW-0812">Transmembrane</keyword>
<comment type="subcellular location">
    <subcellularLocation>
        <location evidence="1">Cell membrane</location>
        <topology evidence="1">Single-pass membrane protein</topology>
    </subcellularLocation>
    <subcellularLocation>
        <location evidence="2">Endoplasmic reticulum membrane</location>
        <topology evidence="2">Single-pass membrane protein</topology>
    </subcellularLocation>
</comment>
<dbReference type="Pfam" id="PF15183">
    <property type="entry name" value="MRAP"/>
    <property type="match status" value="1"/>
</dbReference>
<keyword evidence="8 9" id="KW-0472">Membrane</keyword>
<keyword evidence="4" id="KW-1003">Cell membrane</keyword>
<evidence type="ECO:0000256" key="8">
    <source>
        <dbReference type="ARBA" id="ARBA00023136"/>
    </source>
</evidence>
<dbReference type="PANTHER" id="PTHR28675">
    <property type="entry name" value="MELANOCORTIN-2 RECEPTOR ACCESSORY PROTEIN 2"/>
    <property type="match status" value="1"/>
</dbReference>
<dbReference type="GO" id="GO:0030545">
    <property type="term" value="F:signaling receptor regulator activity"/>
    <property type="evidence" value="ECO:0007669"/>
    <property type="project" value="TreeGrafter"/>
</dbReference>
<dbReference type="GO" id="GO:0072659">
    <property type="term" value="P:protein localization to plasma membrane"/>
    <property type="evidence" value="ECO:0007669"/>
    <property type="project" value="TreeGrafter"/>
</dbReference>
<dbReference type="GO" id="GO:0005789">
    <property type="term" value="C:endoplasmic reticulum membrane"/>
    <property type="evidence" value="ECO:0007669"/>
    <property type="project" value="UniProtKB-SubCell"/>
</dbReference>
<dbReference type="Proteomes" id="UP000677803">
    <property type="component" value="Unassembled WGS sequence"/>
</dbReference>
<evidence type="ECO:0000256" key="7">
    <source>
        <dbReference type="ARBA" id="ARBA00022989"/>
    </source>
</evidence>
<name>A0A8S4BH45_9TELE</name>
<dbReference type="GO" id="GO:0031780">
    <property type="term" value="F:corticotropin hormone receptor binding"/>
    <property type="evidence" value="ECO:0007669"/>
    <property type="project" value="TreeGrafter"/>
</dbReference>
<dbReference type="AlphaFoldDB" id="A0A8S4BH45"/>
<dbReference type="InterPro" id="IPR028111">
    <property type="entry name" value="MRAP"/>
</dbReference>
<keyword evidence="7 9" id="KW-1133">Transmembrane helix</keyword>
<dbReference type="GO" id="GO:0106070">
    <property type="term" value="P:regulation of adenylate cyclase-activating G protein-coupled receptor signaling pathway"/>
    <property type="evidence" value="ECO:0007669"/>
    <property type="project" value="TreeGrafter"/>
</dbReference>
<evidence type="ECO:0000256" key="1">
    <source>
        <dbReference type="ARBA" id="ARBA00004162"/>
    </source>
</evidence>
<sequence>MSSSRNQTAAVSSNSTSDVFYEWEYYYDYIEPMVVDETKLKYNKYSIVIILWISLAAFVGLLFLSLNLLSFRGTFSCRRQKPKIKRNPSASSA</sequence>
<dbReference type="GO" id="GO:0031782">
    <property type="term" value="F:type 4 melanocortin receptor binding"/>
    <property type="evidence" value="ECO:0007669"/>
    <property type="project" value="TreeGrafter"/>
</dbReference>
<proteinExistence type="inferred from homology"/>
<protein>
    <submittedName>
        <fullName evidence="10">(Atlantic silverside) hypothetical protein</fullName>
    </submittedName>
</protein>
<evidence type="ECO:0000313" key="10">
    <source>
        <dbReference type="EMBL" id="CAG6000151.1"/>
    </source>
</evidence>
<keyword evidence="11" id="KW-1185">Reference proteome</keyword>
<evidence type="ECO:0000313" key="11">
    <source>
        <dbReference type="Proteomes" id="UP000677803"/>
    </source>
</evidence>
<comment type="caution">
    <text evidence="10">The sequence shown here is derived from an EMBL/GenBank/DDBJ whole genome shotgun (WGS) entry which is preliminary data.</text>
</comment>
<reference evidence="10" key="1">
    <citation type="submission" date="2021-05" db="EMBL/GenBank/DDBJ databases">
        <authorList>
            <person name="Tigano A."/>
        </authorList>
    </citation>
    <scope>NUCLEOTIDE SEQUENCE</scope>
</reference>
<dbReference type="GO" id="GO:0005886">
    <property type="term" value="C:plasma membrane"/>
    <property type="evidence" value="ECO:0007669"/>
    <property type="project" value="UniProtKB-SubCell"/>
</dbReference>
<keyword evidence="6" id="KW-0256">Endoplasmic reticulum</keyword>
<accession>A0A8S4BH45</accession>